<dbReference type="SUPFAM" id="SSF53187">
    <property type="entry name" value="Zn-dependent exopeptidases"/>
    <property type="match status" value="1"/>
</dbReference>
<keyword evidence="4" id="KW-1185">Reference proteome</keyword>
<reference evidence="3" key="2">
    <citation type="submission" date="2021-04" db="EMBL/GenBank/DDBJ databases">
        <authorList>
            <person name="Dong X."/>
        </authorList>
    </citation>
    <scope>NUCLEOTIDE SEQUENCE</scope>
    <source>
        <strain evidence="3">ZWT</strain>
    </source>
</reference>
<evidence type="ECO:0000256" key="1">
    <source>
        <dbReference type="SAM" id="SignalP"/>
    </source>
</evidence>
<comment type="caution">
    <text evidence="3">The sequence shown here is derived from an EMBL/GenBank/DDBJ whole genome shotgun (WGS) entry which is preliminary data.</text>
</comment>
<dbReference type="PROSITE" id="PS51257">
    <property type="entry name" value="PROKAR_LIPOPROTEIN"/>
    <property type="match status" value="1"/>
</dbReference>
<gene>
    <name evidence="3" type="ORF">KDK92_19695</name>
</gene>
<organism evidence="3 4">
    <name type="scientific">Oceanirhabdus seepicola</name>
    <dbReference type="NCBI Taxonomy" id="2828781"/>
    <lineage>
        <taxon>Bacteria</taxon>
        <taxon>Bacillati</taxon>
        <taxon>Bacillota</taxon>
        <taxon>Clostridia</taxon>
        <taxon>Eubacteriales</taxon>
        <taxon>Clostridiaceae</taxon>
        <taxon>Oceanirhabdus</taxon>
    </lineage>
</organism>
<evidence type="ECO:0000259" key="2">
    <source>
        <dbReference type="Pfam" id="PF04389"/>
    </source>
</evidence>
<dbReference type="RefSeq" id="WP_250861103.1">
    <property type="nucleotide sequence ID" value="NZ_JAGSOJ010000004.1"/>
</dbReference>
<accession>A0A9J6P5U6</accession>
<evidence type="ECO:0000313" key="3">
    <source>
        <dbReference type="EMBL" id="MCM1991971.1"/>
    </source>
</evidence>
<feature type="signal peptide" evidence="1">
    <location>
        <begin position="1"/>
        <end position="24"/>
    </location>
</feature>
<dbReference type="InterPro" id="IPR007484">
    <property type="entry name" value="Peptidase_M28"/>
</dbReference>
<evidence type="ECO:0000313" key="4">
    <source>
        <dbReference type="Proteomes" id="UP001056429"/>
    </source>
</evidence>
<dbReference type="Gene3D" id="3.50.30.30">
    <property type="match status" value="1"/>
</dbReference>
<feature type="domain" description="Peptidase M28" evidence="2">
    <location>
        <begin position="286"/>
        <end position="479"/>
    </location>
</feature>
<dbReference type="Proteomes" id="UP001056429">
    <property type="component" value="Unassembled WGS sequence"/>
</dbReference>
<name>A0A9J6P5U6_9CLOT</name>
<feature type="chain" id="PRO_5039895845" evidence="1">
    <location>
        <begin position="25"/>
        <end position="485"/>
    </location>
</feature>
<reference evidence="3" key="1">
    <citation type="journal article" date="2021" name="mSystems">
        <title>Bacteria and Archaea Synergistically Convert Glycine Betaine to Biogenic Methane in the Formosa Cold Seep of the South China Sea.</title>
        <authorList>
            <person name="Li L."/>
            <person name="Zhang W."/>
            <person name="Zhang S."/>
            <person name="Song L."/>
            <person name="Sun Q."/>
            <person name="Zhang H."/>
            <person name="Xiang H."/>
            <person name="Dong X."/>
        </authorList>
    </citation>
    <scope>NUCLEOTIDE SEQUENCE</scope>
    <source>
        <strain evidence="3">ZWT</strain>
    </source>
</reference>
<dbReference type="PANTHER" id="PTHR12147">
    <property type="entry name" value="METALLOPEPTIDASE M28 FAMILY MEMBER"/>
    <property type="match status" value="1"/>
</dbReference>
<dbReference type="Pfam" id="PF04389">
    <property type="entry name" value="Peptidase_M28"/>
    <property type="match status" value="1"/>
</dbReference>
<dbReference type="InterPro" id="IPR045175">
    <property type="entry name" value="M28_fam"/>
</dbReference>
<dbReference type="GO" id="GO:0008235">
    <property type="term" value="F:metalloexopeptidase activity"/>
    <property type="evidence" value="ECO:0007669"/>
    <property type="project" value="InterPro"/>
</dbReference>
<dbReference type="AlphaFoldDB" id="A0A9J6P5U6"/>
<dbReference type="Gene3D" id="3.40.630.10">
    <property type="entry name" value="Zn peptidases"/>
    <property type="match status" value="2"/>
</dbReference>
<dbReference type="PANTHER" id="PTHR12147:SF26">
    <property type="entry name" value="PEPTIDASE M28 DOMAIN-CONTAINING PROTEIN"/>
    <property type="match status" value="1"/>
</dbReference>
<sequence>MLGKKSKILCIVSSVLLTTSLFMGCNKSIVNGKVNNDKIIVGDKEQNSEYAKEVFENLNEDIDGDLMISTIKELASEKFDGRLTGTEGNKLATEYIRSEFEELGLETLEGMDGYLQYYDQMVPYLKDIPKINIVNKDGETVKELKFLEDFVVRANPDFKIKGTVKGETIYLKNKSEFKKNKENLEGKIAIIPKNLFWESDVQDFFISGKSKALGIIRENTFRNGEDKSFKKSVYFTEGNYESRNEDIPMLADVDIAGTNILIEEGKKGNLVELNFECYVEEKTIANVIGVIPGTDEEMKDDYIIISGHFDHLGNNYDGTYNPGASDNASGIASMLEIARSIKSNNIAPKRPILFIAFNGEENGLNGSKFFAENSGLDMKKVTMLNIDMIANKSDGPLYIAAVGYTELFKEIVEIAKEMDISYKQNLQVTYSDHTYIEEEGGQAVTLVEIEQAEYHTPDDTIEVIEKADLEEVIELVLRYISDKAF</sequence>
<dbReference type="EMBL" id="JAGSOJ010000004">
    <property type="protein sequence ID" value="MCM1991971.1"/>
    <property type="molecule type" value="Genomic_DNA"/>
</dbReference>
<protein>
    <submittedName>
        <fullName evidence="3">Zn-dependent exopeptidase M28</fullName>
    </submittedName>
</protein>
<keyword evidence="1" id="KW-0732">Signal</keyword>
<dbReference type="GO" id="GO:0006508">
    <property type="term" value="P:proteolysis"/>
    <property type="evidence" value="ECO:0007669"/>
    <property type="project" value="InterPro"/>
</dbReference>
<proteinExistence type="predicted"/>